<organism evidence="4 5">
    <name type="scientific">Priestia flexa</name>
    <dbReference type="NCBI Taxonomy" id="86664"/>
    <lineage>
        <taxon>Bacteria</taxon>
        <taxon>Bacillati</taxon>
        <taxon>Bacillota</taxon>
        <taxon>Bacilli</taxon>
        <taxon>Bacillales</taxon>
        <taxon>Bacillaceae</taxon>
        <taxon>Priestia</taxon>
    </lineage>
</organism>
<dbReference type="SMART" id="SM01324">
    <property type="entry name" value="YARHG"/>
    <property type="match status" value="1"/>
</dbReference>
<name>A0ABU4J4Y0_9BACI</name>
<feature type="compositionally biased region" description="Basic and acidic residues" evidence="1">
    <location>
        <begin position="86"/>
        <end position="96"/>
    </location>
</feature>
<dbReference type="EMBL" id="JAWUZT010000017">
    <property type="protein sequence ID" value="MDW8516044.1"/>
    <property type="molecule type" value="Genomic_DNA"/>
</dbReference>
<dbReference type="PANTHER" id="PTHR40038">
    <property type="entry name" value="MEMBRANE-ASSOCIATED PROTEIN TCAA"/>
    <property type="match status" value="1"/>
</dbReference>
<keyword evidence="2" id="KW-1133">Transmembrane helix</keyword>
<keyword evidence="2" id="KW-0812">Transmembrane</keyword>
<evidence type="ECO:0000313" key="4">
    <source>
        <dbReference type="EMBL" id="MDW8516044.1"/>
    </source>
</evidence>
<evidence type="ECO:0000256" key="2">
    <source>
        <dbReference type="SAM" id="Phobius"/>
    </source>
</evidence>
<feature type="transmembrane region" description="Helical" evidence="2">
    <location>
        <begin position="48"/>
        <end position="68"/>
    </location>
</feature>
<feature type="region of interest" description="Disordered" evidence="1">
    <location>
        <begin position="76"/>
        <end position="113"/>
    </location>
</feature>
<dbReference type="Pfam" id="PF13240">
    <property type="entry name" value="Zn_Ribbon_1"/>
    <property type="match status" value="1"/>
</dbReference>
<dbReference type="InterPro" id="IPR026870">
    <property type="entry name" value="Zinc_ribbon_dom"/>
</dbReference>
<evidence type="ECO:0000313" key="5">
    <source>
        <dbReference type="Proteomes" id="UP001284771"/>
    </source>
</evidence>
<feature type="domain" description="YARHG" evidence="3">
    <location>
        <begin position="265"/>
        <end position="346"/>
    </location>
</feature>
<evidence type="ECO:0000256" key="1">
    <source>
        <dbReference type="SAM" id="MobiDB-lite"/>
    </source>
</evidence>
<dbReference type="Gene3D" id="1.20.58.1690">
    <property type="match status" value="1"/>
</dbReference>
<dbReference type="Proteomes" id="UP001284771">
    <property type="component" value="Unassembled WGS sequence"/>
</dbReference>
<dbReference type="PANTHER" id="PTHR40038:SF1">
    <property type="entry name" value="MEMBRANE-ASSOCIATED PROTEIN TCAA"/>
    <property type="match status" value="1"/>
</dbReference>
<accession>A0ABU4J4Y0</accession>
<dbReference type="InterPro" id="IPR038434">
    <property type="entry name" value="YARHG_sf"/>
</dbReference>
<dbReference type="RefSeq" id="WP_225001954.1">
    <property type="nucleotide sequence ID" value="NZ_JAIVMD010000005.1"/>
</dbReference>
<evidence type="ECO:0000259" key="3">
    <source>
        <dbReference type="SMART" id="SM01324"/>
    </source>
</evidence>
<keyword evidence="2" id="KW-0472">Membrane</keyword>
<proteinExistence type="predicted"/>
<keyword evidence="5" id="KW-1185">Reference proteome</keyword>
<protein>
    <submittedName>
        <fullName evidence="4">YARHG domain-containing protein</fullName>
    </submittedName>
</protein>
<dbReference type="Pfam" id="PF13308">
    <property type="entry name" value="YARHG"/>
    <property type="match status" value="1"/>
</dbReference>
<reference evidence="5" key="1">
    <citation type="submission" date="2023-07" db="EMBL/GenBank/DDBJ databases">
        <title>Draft genomic sequences of Priestia flexa CCM isolated from the soil of an abandoned mine contaminated by free cyanide in the high Andean zone of Tacna, Peru.</title>
        <authorList>
            <person name="Caceda Quiroz C.J."/>
            <person name="Maraza Chooque G.J."/>
            <person name="Fora Quispe G.L."/>
            <person name="Carpio Mamani M."/>
        </authorList>
    </citation>
    <scope>NUCLEOTIDE SEQUENCE [LARGE SCALE GENOMIC DNA]</scope>
    <source>
        <strain evidence="5">CCM</strain>
    </source>
</reference>
<comment type="caution">
    <text evidence="4">The sequence shown here is derived from an EMBL/GenBank/DDBJ whole genome shotgun (WGS) entry which is preliminary data.</text>
</comment>
<dbReference type="InterPro" id="IPR025582">
    <property type="entry name" value="YARHG_dom"/>
</dbReference>
<sequence>MMGSFCRECGKQLPENAVACPSCGTMVDGTRQRNQEGTRESKSTNSWLKIWVVVATLLVLGGAGYFVYDYVTSQQNSNETTPVTKPEAETPEVKEVAEDEEEPKAPTAPKPTNIVNDYKKKLANVSVKGSSGAFSVDSWEIEHDKVNGTLYISADRLGTPVANRFFTLYDKGEMSALKAWGKDVYRVSNELATRVNASLYISVGTECLGVYPYSMNSSVLVDYSGSCGYSIPILIGESKDNLVLFDEEYVYYDDSSSSAPPVSYSEYVITDSDRRELSVSEVAGLSKHELYIARNEIYARYGYVFETDYLQNYFNAKSWYYPASSNNIKLSKTEEYNVALLKKEEGRR</sequence>
<gene>
    <name evidence="4" type="ORF">RIB56_07845</name>
</gene>